<dbReference type="Proteomes" id="UP000287188">
    <property type="component" value="Unassembled WGS sequence"/>
</dbReference>
<name>A0A402AY09_9CHLR</name>
<protein>
    <submittedName>
        <fullName evidence="1">Uncharacterized protein</fullName>
    </submittedName>
</protein>
<evidence type="ECO:0000313" key="1">
    <source>
        <dbReference type="EMBL" id="GCE23969.1"/>
    </source>
</evidence>
<keyword evidence="2" id="KW-1185">Reference proteome</keyword>
<dbReference type="RefSeq" id="WP_126557281.1">
    <property type="nucleotide sequence ID" value="NZ_BIFS01000002.1"/>
</dbReference>
<organism evidence="1 2">
    <name type="scientific">Dictyobacter kobayashii</name>
    <dbReference type="NCBI Taxonomy" id="2014872"/>
    <lineage>
        <taxon>Bacteria</taxon>
        <taxon>Bacillati</taxon>
        <taxon>Chloroflexota</taxon>
        <taxon>Ktedonobacteria</taxon>
        <taxon>Ktedonobacterales</taxon>
        <taxon>Dictyobacteraceae</taxon>
        <taxon>Dictyobacter</taxon>
    </lineage>
</organism>
<comment type="caution">
    <text evidence="1">The sequence shown here is derived from an EMBL/GenBank/DDBJ whole genome shotgun (WGS) entry which is preliminary data.</text>
</comment>
<gene>
    <name evidence="1" type="ORF">KDK_77690</name>
</gene>
<dbReference type="AlphaFoldDB" id="A0A402AY09"/>
<dbReference type="EMBL" id="BIFS01000002">
    <property type="protein sequence ID" value="GCE23969.1"/>
    <property type="molecule type" value="Genomic_DNA"/>
</dbReference>
<reference evidence="2" key="1">
    <citation type="submission" date="2018-12" db="EMBL/GenBank/DDBJ databases">
        <title>Tengunoibacter tsumagoiensis gen. nov., sp. nov., Dictyobacter kobayashii sp. nov., D. alpinus sp. nov., and D. joshuensis sp. nov. and description of Dictyobacteraceae fam. nov. within the order Ktedonobacterales isolated from Tengu-no-mugimeshi.</title>
        <authorList>
            <person name="Wang C.M."/>
            <person name="Zheng Y."/>
            <person name="Sakai Y."/>
            <person name="Toyoda A."/>
            <person name="Minakuchi Y."/>
            <person name="Abe K."/>
            <person name="Yokota A."/>
            <person name="Yabe S."/>
        </authorList>
    </citation>
    <scope>NUCLEOTIDE SEQUENCE [LARGE SCALE GENOMIC DNA]</scope>
    <source>
        <strain evidence="2">Uno11</strain>
    </source>
</reference>
<accession>A0A402AY09</accession>
<evidence type="ECO:0000313" key="2">
    <source>
        <dbReference type="Proteomes" id="UP000287188"/>
    </source>
</evidence>
<proteinExistence type="predicted"/>
<sequence length="84" mass="9664">METPHMHIRKLLIVLWLTLIFVSFPIGASVQAASISDRPPVPAFADKLRPLISAKQKQMRVPGRLFMWMCQAKERGRQLWVPII</sequence>